<dbReference type="Proteomes" id="UP000077315">
    <property type="component" value="Unassembled WGS sequence"/>
</dbReference>
<dbReference type="GO" id="GO:0042175">
    <property type="term" value="C:nuclear outer membrane-endoplasmic reticulum membrane network"/>
    <property type="evidence" value="ECO:0007669"/>
    <property type="project" value="TreeGrafter"/>
</dbReference>
<evidence type="ECO:0000256" key="2">
    <source>
        <dbReference type="SAM" id="MobiDB-lite"/>
    </source>
</evidence>
<protein>
    <submittedName>
        <fullName evidence="3">Uncharacterized protein</fullName>
    </submittedName>
</protein>
<evidence type="ECO:0000313" key="4">
    <source>
        <dbReference type="Proteomes" id="UP000077315"/>
    </source>
</evidence>
<dbReference type="OrthoDB" id="2195113at2759"/>
<keyword evidence="1" id="KW-0175">Coiled coil</keyword>
<dbReference type="GO" id="GO:0003729">
    <property type="term" value="F:mRNA binding"/>
    <property type="evidence" value="ECO:0007669"/>
    <property type="project" value="TreeGrafter"/>
</dbReference>
<dbReference type="GeneID" id="28988976"/>
<sequence>MLQEISLLKRSRQQVEDLDEQQAAIDREKTIHAEIKKNIDDGDAKKYSEQFETLNAEYKQLNEEGFKSREARNKLFDERTRLRGLLDEEFNALRTLRDDHRKANDEYYNFIRQLREHKREQERLRKLQAEAEQRKEVAEQELELASMPAFAHEIALCENLAKYLGGFVNNGPIAASAAAAAPVNAPEGMVLLKKTDLEETYFMGGGKKNKNNKNKSNGNSPTGAAGADKASVLPKKSDALKLPLSTLEDFFLVKVTVPTKITEVAVTLEKLKERREYYLSEQPKVTESNKQKAIAKIAAMEKEEEEKKAAEEAEKEAEKEAKKEEAAKKAEAKKEEVKEEEPKSEE</sequence>
<dbReference type="AlphaFoldDB" id="A0A162XYD1"/>
<reference evidence="4" key="1">
    <citation type="submission" date="2015-06" db="EMBL/GenBank/DDBJ databases">
        <title>Expansion of signal transduction pathways in fungi by whole-genome duplication.</title>
        <authorList>
            <consortium name="DOE Joint Genome Institute"/>
            <person name="Corrochano L.M."/>
            <person name="Kuo A."/>
            <person name="Marcet-Houben M."/>
            <person name="Polaino S."/>
            <person name="Salamov A."/>
            <person name="Villalobos J.M."/>
            <person name="Alvarez M.I."/>
            <person name="Avalos J."/>
            <person name="Benito E.P."/>
            <person name="Benoit I."/>
            <person name="Burger G."/>
            <person name="Camino L.P."/>
            <person name="Canovas D."/>
            <person name="Cerda-Olmedo E."/>
            <person name="Cheng J.-F."/>
            <person name="Dominguez A."/>
            <person name="Elias M."/>
            <person name="Eslava A.P."/>
            <person name="Glaser F."/>
            <person name="Grimwood J."/>
            <person name="Gutierrez G."/>
            <person name="Heitman J."/>
            <person name="Henrissat B."/>
            <person name="Iturriaga E.A."/>
            <person name="Lang B.F."/>
            <person name="Lavin J.L."/>
            <person name="Lee S."/>
            <person name="Li W."/>
            <person name="Lindquist E."/>
            <person name="Lopez-Garcia S."/>
            <person name="Luque E.M."/>
            <person name="Marcos A.T."/>
            <person name="Martin J."/>
            <person name="McCluskey K."/>
            <person name="Medina H.R."/>
            <person name="Miralles-Duran A."/>
            <person name="Miyazaki A."/>
            <person name="Munoz-Torres E."/>
            <person name="Oguiza J.A."/>
            <person name="Ohm R."/>
            <person name="Olmedo M."/>
            <person name="Orejas M."/>
            <person name="Ortiz-Castellanos L."/>
            <person name="Pisabarro A.G."/>
            <person name="Rodriguez-Romero J."/>
            <person name="Ruiz-Herrera J."/>
            <person name="Ruiz-Vazquez R."/>
            <person name="Sanz C."/>
            <person name="Schackwitz W."/>
            <person name="Schmutz J."/>
            <person name="Shahriari M."/>
            <person name="Shelest E."/>
            <person name="Silva-Franco F."/>
            <person name="Soanes D."/>
            <person name="Syed K."/>
            <person name="Tagua V.G."/>
            <person name="Talbot N.J."/>
            <person name="Thon M."/>
            <person name="De vries R.P."/>
            <person name="Wiebenga A."/>
            <person name="Yadav J.S."/>
            <person name="Braun E.L."/>
            <person name="Baker S."/>
            <person name="Garre V."/>
            <person name="Horwitz B."/>
            <person name="Torres-Martinez S."/>
            <person name="Idnurm A."/>
            <person name="Herrera-Estrella A."/>
            <person name="Gabaldon T."/>
            <person name="Grigoriev I.V."/>
        </authorList>
    </citation>
    <scope>NUCLEOTIDE SEQUENCE [LARGE SCALE GENOMIC DNA]</scope>
    <source>
        <strain evidence="4">NRRL 1555(-)</strain>
    </source>
</reference>
<accession>A0A162XYD1</accession>
<dbReference type="GO" id="GO:1990904">
    <property type="term" value="C:ribonucleoprotein complex"/>
    <property type="evidence" value="ECO:0007669"/>
    <property type="project" value="TreeGrafter"/>
</dbReference>
<dbReference type="STRING" id="763407.A0A162XYD1"/>
<dbReference type="InterPro" id="IPR039604">
    <property type="entry name" value="Bfr1"/>
</dbReference>
<feature type="region of interest" description="Disordered" evidence="2">
    <location>
        <begin position="203"/>
        <end position="230"/>
    </location>
</feature>
<evidence type="ECO:0000313" key="3">
    <source>
        <dbReference type="EMBL" id="OAD77275.1"/>
    </source>
</evidence>
<name>A0A162XYD1_PHYB8</name>
<dbReference type="PANTHER" id="PTHR31027:SF2">
    <property type="entry name" value="LEBERCILIN DOMAIN-CONTAINING PROTEIN"/>
    <property type="match status" value="1"/>
</dbReference>
<proteinExistence type="predicted"/>
<dbReference type="RefSeq" id="XP_018295315.1">
    <property type="nucleotide sequence ID" value="XM_018428070.1"/>
</dbReference>
<dbReference type="PANTHER" id="PTHR31027">
    <property type="entry name" value="NUCLEAR SEGREGATION PROTEIN BFR1"/>
    <property type="match status" value="1"/>
</dbReference>
<dbReference type="VEuPathDB" id="FungiDB:PHYBLDRAFT_108829"/>
<dbReference type="GO" id="GO:0008298">
    <property type="term" value="P:intracellular mRNA localization"/>
    <property type="evidence" value="ECO:0007669"/>
    <property type="project" value="TreeGrafter"/>
</dbReference>
<feature type="coiled-coil region" evidence="1">
    <location>
        <begin position="8"/>
        <end position="144"/>
    </location>
</feature>
<dbReference type="GO" id="GO:0005783">
    <property type="term" value="C:endoplasmic reticulum"/>
    <property type="evidence" value="ECO:0007669"/>
    <property type="project" value="TreeGrafter"/>
</dbReference>
<feature type="region of interest" description="Disordered" evidence="2">
    <location>
        <begin position="301"/>
        <end position="346"/>
    </location>
</feature>
<dbReference type="EMBL" id="KV440974">
    <property type="protein sequence ID" value="OAD77275.1"/>
    <property type="molecule type" value="Genomic_DNA"/>
</dbReference>
<gene>
    <name evidence="3" type="ORF">PHYBLDRAFT_108829</name>
</gene>
<organism evidence="3 4">
    <name type="scientific">Phycomyces blakesleeanus (strain ATCC 8743b / DSM 1359 / FGSC 10004 / NBRC 33097 / NRRL 1555)</name>
    <dbReference type="NCBI Taxonomy" id="763407"/>
    <lineage>
        <taxon>Eukaryota</taxon>
        <taxon>Fungi</taxon>
        <taxon>Fungi incertae sedis</taxon>
        <taxon>Mucoromycota</taxon>
        <taxon>Mucoromycotina</taxon>
        <taxon>Mucoromycetes</taxon>
        <taxon>Mucorales</taxon>
        <taxon>Phycomycetaceae</taxon>
        <taxon>Phycomyces</taxon>
    </lineage>
</organism>
<dbReference type="FunCoup" id="A0A162XYD1">
    <property type="interactions" value="27"/>
</dbReference>
<dbReference type="InParanoid" id="A0A162XYD1"/>
<keyword evidence="4" id="KW-1185">Reference proteome</keyword>
<evidence type="ECO:0000256" key="1">
    <source>
        <dbReference type="SAM" id="Coils"/>
    </source>
</evidence>